<evidence type="ECO:0000313" key="12">
    <source>
        <dbReference type="EMBL" id="SDN45033.1"/>
    </source>
</evidence>
<evidence type="ECO:0000256" key="9">
    <source>
        <dbReference type="ARBA" id="ARBA00023295"/>
    </source>
</evidence>
<dbReference type="CDD" id="cd00056">
    <property type="entry name" value="ENDO3c"/>
    <property type="match status" value="1"/>
</dbReference>
<dbReference type="GO" id="GO:0019104">
    <property type="term" value="F:DNA N-glycosylase activity"/>
    <property type="evidence" value="ECO:0007669"/>
    <property type="project" value="UniProtKB-UniRule"/>
</dbReference>
<dbReference type="FunFam" id="1.10.340.30:FF:000001">
    <property type="entry name" value="Endonuclease III"/>
    <property type="match status" value="1"/>
</dbReference>
<feature type="binding site" evidence="10">
    <location>
        <position position="188"/>
    </location>
    <ligand>
        <name>[4Fe-4S] cluster</name>
        <dbReference type="ChEBI" id="CHEBI:49883"/>
    </ligand>
</feature>
<dbReference type="AlphaFoldDB" id="A0A1H0BHZ5"/>
<protein>
    <recommendedName>
        <fullName evidence="10">Endonuclease III</fullName>
        <ecNumber evidence="10">4.2.99.18</ecNumber>
    </recommendedName>
    <alternativeName>
        <fullName evidence="10">DNA-(apurinic or apyrimidinic site) lyase</fullName>
    </alternativeName>
</protein>
<feature type="binding site" evidence="10">
    <location>
        <position position="195"/>
    </location>
    <ligand>
        <name>[4Fe-4S] cluster</name>
        <dbReference type="ChEBI" id="CHEBI:49883"/>
    </ligand>
</feature>
<keyword evidence="3 10" id="KW-0479">Metal-binding</keyword>
<dbReference type="InterPro" id="IPR003265">
    <property type="entry name" value="HhH-GPD_domain"/>
</dbReference>
<dbReference type="RefSeq" id="WP_092640601.1">
    <property type="nucleotide sequence ID" value="NZ_FNID01000019.1"/>
</dbReference>
<dbReference type="GO" id="GO:0046872">
    <property type="term" value="F:metal ion binding"/>
    <property type="evidence" value="ECO:0007669"/>
    <property type="project" value="UniProtKB-KW"/>
</dbReference>
<evidence type="ECO:0000256" key="3">
    <source>
        <dbReference type="ARBA" id="ARBA00022723"/>
    </source>
</evidence>
<evidence type="ECO:0000256" key="8">
    <source>
        <dbReference type="ARBA" id="ARBA00023204"/>
    </source>
</evidence>
<feature type="binding site" evidence="10">
    <location>
        <position position="204"/>
    </location>
    <ligand>
        <name>[4Fe-4S] cluster</name>
        <dbReference type="ChEBI" id="CHEBI:49883"/>
    </ligand>
</feature>
<evidence type="ECO:0000256" key="1">
    <source>
        <dbReference type="ARBA" id="ARBA00008343"/>
    </source>
</evidence>
<dbReference type="InterPro" id="IPR011257">
    <property type="entry name" value="DNA_glycosylase"/>
</dbReference>
<keyword evidence="5 10" id="KW-0378">Hydrolase</keyword>
<dbReference type="Gene3D" id="1.10.340.30">
    <property type="entry name" value="Hypothetical protein, domain 2"/>
    <property type="match status" value="1"/>
</dbReference>
<keyword evidence="6 10" id="KW-0408">Iron</keyword>
<feature type="domain" description="HhH-GPD" evidence="11">
    <location>
        <begin position="39"/>
        <end position="186"/>
    </location>
</feature>
<comment type="function">
    <text evidence="10">DNA repair enzyme that has both DNA N-glycosylase activity and AP-lyase activity. The DNA N-glycosylase activity releases various damaged pyrimidines from DNA by cleaving the N-glycosidic bond, leaving an AP (apurinic/apyrimidinic) site. The AP-lyase activity cleaves the phosphodiester bond 3' to the AP site by a beta-elimination, leaving a 3'-terminal unsaturated sugar and a product with a terminal 5'-phosphate.</text>
</comment>
<evidence type="ECO:0000256" key="2">
    <source>
        <dbReference type="ARBA" id="ARBA00022485"/>
    </source>
</evidence>
<dbReference type="GO" id="GO:0006285">
    <property type="term" value="P:base-excision repair, AP site formation"/>
    <property type="evidence" value="ECO:0007669"/>
    <property type="project" value="TreeGrafter"/>
</dbReference>
<keyword evidence="10" id="KW-0238">DNA-binding</keyword>
<dbReference type="PANTHER" id="PTHR10359:SF18">
    <property type="entry name" value="ENDONUCLEASE III"/>
    <property type="match status" value="1"/>
</dbReference>
<feature type="binding site" evidence="10">
    <location>
        <position position="198"/>
    </location>
    <ligand>
        <name>[4Fe-4S] cluster</name>
        <dbReference type="ChEBI" id="CHEBI:49883"/>
    </ligand>
</feature>
<dbReference type="Gene3D" id="1.10.1670.10">
    <property type="entry name" value="Helix-hairpin-Helix base-excision DNA repair enzymes (C-terminal)"/>
    <property type="match status" value="1"/>
</dbReference>
<dbReference type="Proteomes" id="UP000199182">
    <property type="component" value="Unassembled WGS sequence"/>
</dbReference>
<dbReference type="InterPro" id="IPR023170">
    <property type="entry name" value="HhH_base_excis_C"/>
</dbReference>
<dbReference type="InterPro" id="IPR000445">
    <property type="entry name" value="HhH_motif"/>
</dbReference>
<dbReference type="PIRSF" id="PIRSF001435">
    <property type="entry name" value="Nth"/>
    <property type="match status" value="1"/>
</dbReference>
<keyword evidence="9 10" id="KW-0326">Glycosidase</keyword>
<comment type="similarity">
    <text evidence="1 10">Belongs to the Nth/MutY family.</text>
</comment>
<dbReference type="HAMAP" id="MF_00942">
    <property type="entry name" value="Nth"/>
    <property type="match status" value="1"/>
</dbReference>
<dbReference type="GO" id="GO:0003677">
    <property type="term" value="F:DNA binding"/>
    <property type="evidence" value="ECO:0007669"/>
    <property type="project" value="UniProtKB-UniRule"/>
</dbReference>
<dbReference type="Pfam" id="PF00633">
    <property type="entry name" value="HHH"/>
    <property type="match status" value="1"/>
</dbReference>
<evidence type="ECO:0000256" key="4">
    <source>
        <dbReference type="ARBA" id="ARBA00022763"/>
    </source>
</evidence>
<dbReference type="GO" id="GO:0051539">
    <property type="term" value="F:4 iron, 4 sulfur cluster binding"/>
    <property type="evidence" value="ECO:0007669"/>
    <property type="project" value="UniProtKB-UniRule"/>
</dbReference>
<evidence type="ECO:0000256" key="5">
    <source>
        <dbReference type="ARBA" id="ARBA00022801"/>
    </source>
</evidence>
<evidence type="ECO:0000313" key="13">
    <source>
        <dbReference type="Proteomes" id="UP000199182"/>
    </source>
</evidence>
<dbReference type="SMART" id="SM00478">
    <property type="entry name" value="ENDO3c"/>
    <property type="match status" value="1"/>
</dbReference>
<sequence>MDIIKRTNKIIEALGQEYPAAKCSLEYSKPYELLIATRLSAQCTDARVNIVTKILFERYPTLQSLAEAKTDELEEIVKPCGFYRTKTQDIIRICQDLIARFGSRVPDNMDDLLSLSGVGRKTANLILGDIYHKPAIVCDTHCIRITNLLGLTTTKDAYKCEVELKKLLPPEKSNDFCHRMVLHGRAVCKARAPHCVVCCLNNLCDYGTLKKAEGNNEKNATV</sequence>
<accession>A0A1H0BHZ5</accession>
<proteinExistence type="inferred from homology"/>
<evidence type="ECO:0000256" key="10">
    <source>
        <dbReference type="HAMAP-Rule" id="MF_00942"/>
    </source>
</evidence>
<dbReference type="SUPFAM" id="SSF48150">
    <property type="entry name" value="DNA-glycosylase"/>
    <property type="match status" value="1"/>
</dbReference>
<evidence type="ECO:0000259" key="11">
    <source>
        <dbReference type="SMART" id="SM00478"/>
    </source>
</evidence>
<dbReference type="GO" id="GO:0140078">
    <property type="term" value="F:class I DNA-(apurinic or apyrimidinic site) endonuclease activity"/>
    <property type="evidence" value="ECO:0007669"/>
    <property type="project" value="UniProtKB-EC"/>
</dbReference>
<dbReference type="Pfam" id="PF00730">
    <property type="entry name" value="HhH-GPD"/>
    <property type="match status" value="1"/>
</dbReference>
<gene>
    <name evidence="10" type="primary">nth</name>
    <name evidence="12" type="ORF">SAMN05192585_11972</name>
</gene>
<keyword evidence="12" id="KW-0255">Endonuclease</keyword>
<keyword evidence="13" id="KW-1185">Reference proteome</keyword>
<dbReference type="PANTHER" id="PTHR10359">
    <property type="entry name" value="A/G-SPECIFIC ADENINE GLYCOSYLASE/ENDONUCLEASE III"/>
    <property type="match status" value="1"/>
</dbReference>
<evidence type="ECO:0000256" key="7">
    <source>
        <dbReference type="ARBA" id="ARBA00023014"/>
    </source>
</evidence>
<comment type="cofactor">
    <cofactor evidence="10">
        <name>[4Fe-4S] cluster</name>
        <dbReference type="ChEBI" id="CHEBI:49883"/>
    </cofactor>
    <text evidence="10">Binds 1 [4Fe-4S] cluster.</text>
</comment>
<dbReference type="EMBL" id="FNID01000019">
    <property type="protein sequence ID" value="SDN45033.1"/>
    <property type="molecule type" value="Genomic_DNA"/>
</dbReference>
<keyword evidence="2 10" id="KW-0004">4Fe-4S</keyword>
<dbReference type="NCBIfam" id="TIGR01083">
    <property type="entry name" value="nth"/>
    <property type="match status" value="1"/>
</dbReference>
<dbReference type="EC" id="4.2.99.18" evidence="10"/>
<reference evidence="12 13" key="1">
    <citation type="submission" date="2016-10" db="EMBL/GenBank/DDBJ databases">
        <authorList>
            <person name="de Groot N.N."/>
        </authorList>
    </citation>
    <scope>NUCLEOTIDE SEQUENCE [LARGE SCALE GENOMIC DNA]</scope>
    <source>
        <strain evidence="12 13">CGMCC 1.5012</strain>
    </source>
</reference>
<dbReference type="OrthoDB" id="9800977at2"/>
<keyword evidence="8 10" id="KW-0234">DNA repair</keyword>
<keyword evidence="12" id="KW-0540">Nuclease</keyword>
<evidence type="ECO:0000256" key="6">
    <source>
        <dbReference type="ARBA" id="ARBA00023004"/>
    </source>
</evidence>
<dbReference type="InterPro" id="IPR005759">
    <property type="entry name" value="Nth"/>
</dbReference>
<dbReference type="STRING" id="258515.SAMN05192585_11972"/>
<keyword evidence="7 10" id="KW-0411">Iron-sulfur</keyword>
<name>A0A1H0BHZ5_9FIRM</name>
<comment type="catalytic activity">
    <reaction evidence="10">
        <text>2'-deoxyribonucleotide-(2'-deoxyribose 5'-phosphate)-2'-deoxyribonucleotide-DNA = a 3'-end 2'-deoxyribonucleotide-(2,3-dehydro-2,3-deoxyribose 5'-phosphate)-DNA + a 5'-end 5'-phospho-2'-deoxyribonucleoside-DNA + H(+)</text>
        <dbReference type="Rhea" id="RHEA:66592"/>
        <dbReference type="Rhea" id="RHEA-COMP:13180"/>
        <dbReference type="Rhea" id="RHEA-COMP:16897"/>
        <dbReference type="Rhea" id="RHEA-COMP:17067"/>
        <dbReference type="ChEBI" id="CHEBI:15378"/>
        <dbReference type="ChEBI" id="CHEBI:136412"/>
        <dbReference type="ChEBI" id="CHEBI:157695"/>
        <dbReference type="ChEBI" id="CHEBI:167181"/>
        <dbReference type="EC" id="4.2.99.18"/>
    </reaction>
</comment>
<keyword evidence="10 12" id="KW-0456">Lyase</keyword>
<organism evidence="12 13">
    <name type="scientific">Acetanaerobacterium elongatum</name>
    <dbReference type="NCBI Taxonomy" id="258515"/>
    <lineage>
        <taxon>Bacteria</taxon>
        <taxon>Bacillati</taxon>
        <taxon>Bacillota</taxon>
        <taxon>Clostridia</taxon>
        <taxon>Eubacteriales</taxon>
        <taxon>Oscillospiraceae</taxon>
        <taxon>Acetanaerobacterium</taxon>
    </lineage>
</organism>
<keyword evidence="4 10" id="KW-0227">DNA damage</keyword>